<sequence length="458" mass="49500">MPFADQAEIGGFAVGEERTDAASAEQLAQRYRSLVEHTPDAICVHESGTIVYVNPAMVRLLGARSADDLLGLSITVFVHPDSVAPMLERINQLTAEGSASPPAEMDLVRLDGRTVPVQTVSVLTVWQEKLAFQVVVHDLTAQRAAEASARQAEAYFTTVVSQLEEGVLVVDRRGRLESINPAGKRILGIEESEPVLGCDINDLPVTMVDRDGQPLSPNRHPMAHTLATGEAVTQFVFGIERADGRQVWLSCNCRLLNPDNPESAGVSSFADITAYRASKRQLEYQATHDALTGLANRSLILSQLSAALADDGGTLVTTVLFIDLDGFKAINDTLGHAIGDMVLQIVAQRLQQALRSEDLVGRLGGDEFLVLLAGHPQRADLPALVERLRVTMAEPIIASGHRLEVSASVGITELGPHEHRTPEAVLHDADLAMYRDKPSAHRELGLGQNRRSNNTHAS</sequence>
<dbReference type="InterPro" id="IPR029787">
    <property type="entry name" value="Nucleotide_cyclase"/>
</dbReference>
<dbReference type="Pfam" id="PF00989">
    <property type="entry name" value="PAS"/>
    <property type="match status" value="1"/>
</dbReference>
<dbReference type="InterPro" id="IPR000160">
    <property type="entry name" value="GGDEF_dom"/>
</dbReference>
<name>A0A2N3WZ08_9NOCA</name>
<accession>A0A2N3WZ08</accession>
<evidence type="ECO:0000259" key="1">
    <source>
        <dbReference type="PROSITE" id="PS50112"/>
    </source>
</evidence>
<dbReference type="SUPFAM" id="SSF55785">
    <property type="entry name" value="PYP-like sensor domain (PAS domain)"/>
    <property type="match status" value="2"/>
</dbReference>
<dbReference type="EMBL" id="PJMW01000001">
    <property type="protein sequence ID" value="PKV99087.1"/>
    <property type="molecule type" value="Genomic_DNA"/>
</dbReference>
<reference evidence="3 4" key="1">
    <citation type="submission" date="2017-12" db="EMBL/GenBank/DDBJ databases">
        <title>Sequencing the genomes of 1000 Actinobacteria strains.</title>
        <authorList>
            <person name="Klenk H.-P."/>
        </authorList>
    </citation>
    <scope>NUCLEOTIDE SEQUENCE [LARGE SCALE GENOMIC DNA]</scope>
    <source>
        <strain evidence="3 4">DSM 44489</strain>
    </source>
</reference>
<dbReference type="Pfam" id="PF00990">
    <property type="entry name" value="GGDEF"/>
    <property type="match status" value="1"/>
</dbReference>
<feature type="domain" description="PAS" evidence="1">
    <location>
        <begin position="27"/>
        <end position="97"/>
    </location>
</feature>
<dbReference type="SMART" id="SM00267">
    <property type="entry name" value="GGDEF"/>
    <property type="match status" value="1"/>
</dbReference>
<dbReference type="InterPro" id="IPR013767">
    <property type="entry name" value="PAS_fold"/>
</dbReference>
<dbReference type="InterPro" id="IPR052155">
    <property type="entry name" value="Biofilm_reg_signaling"/>
</dbReference>
<comment type="caution">
    <text evidence="3">The sequence shown here is derived from an EMBL/GenBank/DDBJ whole genome shotgun (WGS) entry which is preliminary data.</text>
</comment>
<evidence type="ECO:0000313" key="4">
    <source>
        <dbReference type="Proteomes" id="UP000233766"/>
    </source>
</evidence>
<dbReference type="Gene3D" id="3.30.450.20">
    <property type="entry name" value="PAS domain"/>
    <property type="match status" value="2"/>
</dbReference>
<feature type="domain" description="PAS" evidence="1">
    <location>
        <begin position="152"/>
        <end position="193"/>
    </location>
</feature>
<dbReference type="CDD" id="cd01949">
    <property type="entry name" value="GGDEF"/>
    <property type="match status" value="1"/>
</dbReference>
<dbReference type="AlphaFoldDB" id="A0A2N3WZ08"/>
<dbReference type="PANTHER" id="PTHR44757">
    <property type="entry name" value="DIGUANYLATE CYCLASE DGCP"/>
    <property type="match status" value="1"/>
</dbReference>
<evidence type="ECO:0000259" key="2">
    <source>
        <dbReference type="PROSITE" id="PS50887"/>
    </source>
</evidence>
<dbReference type="Proteomes" id="UP000233766">
    <property type="component" value="Unassembled WGS sequence"/>
</dbReference>
<dbReference type="Pfam" id="PF13426">
    <property type="entry name" value="PAS_9"/>
    <property type="match status" value="1"/>
</dbReference>
<dbReference type="InterPro" id="IPR000014">
    <property type="entry name" value="PAS"/>
</dbReference>
<dbReference type="Gene3D" id="3.30.70.270">
    <property type="match status" value="1"/>
</dbReference>
<dbReference type="GO" id="GO:0006355">
    <property type="term" value="P:regulation of DNA-templated transcription"/>
    <property type="evidence" value="ECO:0007669"/>
    <property type="project" value="InterPro"/>
</dbReference>
<dbReference type="CDD" id="cd00130">
    <property type="entry name" value="PAS"/>
    <property type="match status" value="2"/>
</dbReference>
<keyword evidence="4" id="KW-1185">Reference proteome</keyword>
<dbReference type="NCBIfam" id="TIGR00254">
    <property type="entry name" value="GGDEF"/>
    <property type="match status" value="1"/>
</dbReference>
<dbReference type="SMART" id="SM00091">
    <property type="entry name" value="PAS"/>
    <property type="match status" value="2"/>
</dbReference>
<dbReference type="NCBIfam" id="TIGR00229">
    <property type="entry name" value="sensory_box"/>
    <property type="match status" value="2"/>
</dbReference>
<dbReference type="PROSITE" id="PS50887">
    <property type="entry name" value="GGDEF"/>
    <property type="match status" value="1"/>
</dbReference>
<dbReference type="InterPro" id="IPR043128">
    <property type="entry name" value="Rev_trsase/Diguanyl_cyclase"/>
</dbReference>
<dbReference type="RefSeq" id="WP_245914146.1">
    <property type="nucleotide sequence ID" value="NZ_PJMW01000001.1"/>
</dbReference>
<organism evidence="3 4">
    <name type="scientific">Nocardia fluminea</name>
    <dbReference type="NCBI Taxonomy" id="134984"/>
    <lineage>
        <taxon>Bacteria</taxon>
        <taxon>Bacillati</taxon>
        <taxon>Actinomycetota</taxon>
        <taxon>Actinomycetes</taxon>
        <taxon>Mycobacteriales</taxon>
        <taxon>Nocardiaceae</taxon>
        <taxon>Nocardia</taxon>
    </lineage>
</organism>
<protein>
    <submittedName>
        <fullName evidence="3">PAS domain S-box-containing protein/diguanylate cyclase (GGDEF)-like protein</fullName>
    </submittedName>
</protein>
<dbReference type="SUPFAM" id="SSF55073">
    <property type="entry name" value="Nucleotide cyclase"/>
    <property type="match status" value="1"/>
</dbReference>
<feature type="domain" description="GGDEF" evidence="2">
    <location>
        <begin position="315"/>
        <end position="449"/>
    </location>
</feature>
<evidence type="ECO:0000313" key="3">
    <source>
        <dbReference type="EMBL" id="PKV99087.1"/>
    </source>
</evidence>
<proteinExistence type="predicted"/>
<dbReference type="InterPro" id="IPR035965">
    <property type="entry name" value="PAS-like_dom_sf"/>
</dbReference>
<dbReference type="PANTHER" id="PTHR44757:SF2">
    <property type="entry name" value="BIOFILM ARCHITECTURE MAINTENANCE PROTEIN MBAA"/>
    <property type="match status" value="1"/>
</dbReference>
<gene>
    <name evidence="3" type="ORF">ATK86_1128</name>
</gene>
<dbReference type="PROSITE" id="PS50112">
    <property type="entry name" value="PAS"/>
    <property type="match status" value="2"/>
</dbReference>